<evidence type="ECO:0000313" key="7">
    <source>
        <dbReference type="EMBL" id="EGG23696.1"/>
    </source>
</evidence>
<sequence length="539" mass="60409">MSAPTTTTSTTSTTTATTTTTSNNNNNNNNNDSAPPSPILDHKNTFTVTDNRTGKTYTIPISHETVKSVDFRQIKELPSDFGTMIYDPGYYNTAVCKSNICYIDGEKGVLEYRGYAIEDLANNSSFLEVAYLLIYGGLPNNDQLTLWSTKIMNHTFIHENLIQLMKSFRYDAHPMGMLISSMSAMSTFYPEANPALRGADIYKNKALMNKQIFRILGKLPTIAACAYRHRIGRPYNNPINTLSFTENFLYMLDRLSETNYKPHPTLTRALDKLFIIHADHELNCSTATMRQISSTLVDPYTAVAGAAGALYGPLHGGANEAVLRMLEHIGSVENIPSFLEQVKQKKQRLMGFGHRVYKSYDPRAKILKDVTNEVFDLLGRNPLMEIAIELERLALTDKYFVDRQLYPNVDFYSGIIYKTMGFPTDMFPVLFSIPRAAGWLAHWVESVSDPDLRIFRPRQVYLGKRGLKYVPLSQRSATPQDALSSYASGMSSRRQVSDGLQGVKYDETNAIPKTANGSKSSLSQSIEDSFGLNDKLNIK</sequence>
<dbReference type="NCBIfam" id="TIGR01798">
    <property type="entry name" value="cit_synth_I"/>
    <property type="match status" value="1"/>
</dbReference>
<dbReference type="Proteomes" id="UP000007797">
    <property type="component" value="Unassembled WGS sequence"/>
</dbReference>
<dbReference type="InterPro" id="IPR016142">
    <property type="entry name" value="Citrate_synth-like_lrg_a-sub"/>
</dbReference>
<dbReference type="InterPro" id="IPR016143">
    <property type="entry name" value="Citrate_synth-like_sm_a-sub"/>
</dbReference>
<dbReference type="KEGG" id="dfa:DFA_05830"/>
<dbReference type="InterPro" id="IPR036969">
    <property type="entry name" value="Citrate_synthase_sf"/>
</dbReference>
<dbReference type="InterPro" id="IPR019810">
    <property type="entry name" value="Citrate_synthase_AS"/>
</dbReference>
<organism evidence="7 8">
    <name type="scientific">Cavenderia fasciculata</name>
    <name type="common">Slime mold</name>
    <name type="synonym">Dictyostelium fasciculatum</name>
    <dbReference type="NCBI Taxonomy" id="261658"/>
    <lineage>
        <taxon>Eukaryota</taxon>
        <taxon>Amoebozoa</taxon>
        <taxon>Evosea</taxon>
        <taxon>Eumycetozoa</taxon>
        <taxon>Dictyostelia</taxon>
        <taxon>Acytosteliales</taxon>
        <taxon>Cavenderiaceae</taxon>
        <taxon>Cavenderia</taxon>
    </lineage>
</organism>
<dbReference type="Gene3D" id="1.10.580.10">
    <property type="entry name" value="Citrate Synthase, domain 1"/>
    <property type="match status" value="1"/>
</dbReference>
<feature type="region of interest" description="Disordered" evidence="6">
    <location>
        <begin position="1"/>
        <end position="45"/>
    </location>
</feature>
<dbReference type="Pfam" id="PF00285">
    <property type="entry name" value="Citrate_synt"/>
    <property type="match status" value="1"/>
</dbReference>
<dbReference type="EMBL" id="GL883008">
    <property type="protein sequence ID" value="EGG23696.1"/>
    <property type="molecule type" value="Genomic_DNA"/>
</dbReference>
<evidence type="ECO:0000256" key="5">
    <source>
        <dbReference type="RuleBase" id="RU000441"/>
    </source>
</evidence>
<dbReference type="PANTHER" id="PTHR42871:SF1">
    <property type="entry name" value="CITRATE SYNTHASE"/>
    <property type="match status" value="1"/>
</dbReference>
<dbReference type="FunFam" id="1.10.230.10:FF:000002">
    <property type="entry name" value="Citrate synthase"/>
    <property type="match status" value="1"/>
</dbReference>
<dbReference type="PROSITE" id="PS00480">
    <property type="entry name" value="CITRATE_SYNTHASE"/>
    <property type="match status" value="1"/>
</dbReference>
<dbReference type="GO" id="GO:0006099">
    <property type="term" value="P:tricarboxylic acid cycle"/>
    <property type="evidence" value="ECO:0007669"/>
    <property type="project" value="UniProtKB-UniPathway"/>
</dbReference>
<proteinExistence type="inferred from homology"/>
<gene>
    <name evidence="7" type="primary">gltA</name>
    <name evidence="7" type="ORF">DFA_05830</name>
</gene>
<comment type="pathway">
    <text evidence="1">Carbohydrate metabolism; tricarboxylic acid cycle; isocitrate from oxaloacetate: step 1/2.</text>
</comment>
<dbReference type="Gene3D" id="1.10.230.10">
    <property type="entry name" value="Cytochrome P450-Terp, domain 2"/>
    <property type="match status" value="1"/>
</dbReference>
<dbReference type="PRINTS" id="PR00143">
    <property type="entry name" value="CITRTSNTHASE"/>
</dbReference>
<accession>F4PMV2</accession>
<dbReference type="STRING" id="1054147.F4PMV2"/>
<dbReference type="FunFam" id="1.10.580.10:FF:000005">
    <property type="entry name" value="Citrate synthase"/>
    <property type="match status" value="1"/>
</dbReference>
<dbReference type="NCBIfam" id="NF004126">
    <property type="entry name" value="PRK05614.1"/>
    <property type="match status" value="1"/>
</dbReference>
<evidence type="ECO:0000256" key="6">
    <source>
        <dbReference type="SAM" id="MobiDB-lite"/>
    </source>
</evidence>
<evidence type="ECO:0000313" key="8">
    <source>
        <dbReference type="Proteomes" id="UP000007797"/>
    </source>
</evidence>
<dbReference type="GO" id="GO:0006097">
    <property type="term" value="P:glyoxylate cycle"/>
    <property type="evidence" value="ECO:0007669"/>
    <property type="project" value="UniProtKB-ARBA"/>
</dbReference>
<keyword evidence="3" id="KW-0816">Tricarboxylic acid cycle</keyword>
<dbReference type="OMA" id="WVAHWNE"/>
<dbReference type="InterPro" id="IPR010953">
    <property type="entry name" value="Citrate_synthase_typ-I"/>
</dbReference>
<dbReference type="SUPFAM" id="SSF48256">
    <property type="entry name" value="Citrate synthase"/>
    <property type="match status" value="1"/>
</dbReference>
<dbReference type="PANTHER" id="PTHR42871">
    <property type="entry name" value="CITRATE SYNTHASE"/>
    <property type="match status" value="1"/>
</dbReference>
<dbReference type="InterPro" id="IPR002020">
    <property type="entry name" value="Citrate_synthase"/>
</dbReference>
<name>F4PMV2_CACFS</name>
<protein>
    <recommendedName>
        <fullName evidence="5">Citrate synthase</fullName>
    </recommendedName>
</protein>
<evidence type="ECO:0000256" key="2">
    <source>
        <dbReference type="ARBA" id="ARBA00010566"/>
    </source>
</evidence>
<keyword evidence="4 5" id="KW-0808">Transferase</keyword>
<dbReference type="AlphaFoldDB" id="F4PMV2"/>
<dbReference type="RefSeq" id="XP_004361547.1">
    <property type="nucleotide sequence ID" value="XM_004361490.1"/>
</dbReference>
<dbReference type="GO" id="GO:0046912">
    <property type="term" value="F:acyltransferase activity, acyl groups converted into alkyl on transfer"/>
    <property type="evidence" value="ECO:0007669"/>
    <property type="project" value="InterPro"/>
</dbReference>
<evidence type="ECO:0000256" key="4">
    <source>
        <dbReference type="ARBA" id="ARBA00022679"/>
    </source>
</evidence>
<dbReference type="GO" id="GO:0005737">
    <property type="term" value="C:cytoplasm"/>
    <property type="evidence" value="ECO:0007669"/>
    <property type="project" value="InterPro"/>
</dbReference>
<dbReference type="UniPathway" id="UPA00223">
    <property type="reaction ID" value="UER00717"/>
</dbReference>
<keyword evidence="8" id="KW-1185">Reference proteome</keyword>
<feature type="compositionally biased region" description="Low complexity" evidence="6">
    <location>
        <begin position="1"/>
        <end position="31"/>
    </location>
</feature>
<reference evidence="8" key="1">
    <citation type="journal article" date="2011" name="Genome Res.">
        <title>Phylogeny-wide analysis of social amoeba genomes highlights ancient origins for complex intercellular communication.</title>
        <authorList>
            <person name="Heidel A.J."/>
            <person name="Lawal H.M."/>
            <person name="Felder M."/>
            <person name="Schilde C."/>
            <person name="Helps N.R."/>
            <person name="Tunggal B."/>
            <person name="Rivero F."/>
            <person name="John U."/>
            <person name="Schleicher M."/>
            <person name="Eichinger L."/>
            <person name="Platzer M."/>
            <person name="Noegel A.A."/>
            <person name="Schaap P."/>
            <person name="Gloeckner G."/>
        </authorList>
    </citation>
    <scope>NUCLEOTIDE SEQUENCE [LARGE SCALE GENOMIC DNA]</scope>
    <source>
        <strain evidence="8">SH3</strain>
    </source>
</reference>
<dbReference type="OrthoDB" id="435022at2759"/>
<evidence type="ECO:0000256" key="1">
    <source>
        <dbReference type="ARBA" id="ARBA00004751"/>
    </source>
</evidence>
<evidence type="ECO:0000256" key="3">
    <source>
        <dbReference type="ARBA" id="ARBA00022532"/>
    </source>
</evidence>
<comment type="similarity">
    <text evidence="2 5">Belongs to the citrate synthase family.</text>
</comment>
<dbReference type="GeneID" id="14874875"/>